<organism evidence="6 7">
    <name type="scientific">Tribonema minus</name>
    <dbReference type="NCBI Taxonomy" id="303371"/>
    <lineage>
        <taxon>Eukaryota</taxon>
        <taxon>Sar</taxon>
        <taxon>Stramenopiles</taxon>
        <taxon>Ochrophyta</taxon>
        <taxon>PX clade</taxon>
        <taxon>Xanthophyceae</taxon>
        <taxon>Tribonematales</taxon>
        <taxon>Tribonemataceae</taxon>
        <taxon>Tribonema</taxon>
    </lineage>
</organism>
<dbReference type="PANTHER" id="PTHR43788:SF8">
    <property type="entry name" value="DNA-BINDING PROTEIN SMUBP-2"/>
    <property type="match status" value="1"/>
</dbReference>
<comment type="caution">
    <text evidence="6">The sequence shown here is derived from an EMBL/GenBank/DDBJ whole genome shotgun (WGS) entry which is preliminary data.</text>
</comment>
<dbReference type="InterPro" id="IPR050534">
    <property type="entry name" value="Coronavir_polyprotein_1ab"/>
</dbReference>
<accession>A0A836C8K0</accession>
<dbReference type="CDD" id="cd18808">
    <property type="entry name" value="SF1_C_Upf1"/>
    <property type="match status" value="1"/>
</dbReference>
<keyword evidence="1" id="KW-0547">Nucleotide-binding</keyword>
<dbReference type="GO" id="GO:0016787">
    <property type="term" value="F:hydrolase activity"/>
    <property type="evidence" value="ECO:0007669"/>
    <property type="project" value="UniProtKB-KW"/>
</dbReference>
<proteinExistence type="predicted"/>
<dbReference type="PANTHER" id="PTHR43788">
    <property type="entry name" value="DNA2/NAM7 HELICASE FAMILY MEMBER"/>
    <property type="match status" value="1"/>
</dbReference>
<keyword evidence="7" id="KW-1185">Reference proteome</keyword>
<keyword evidence="2" id="KW-0378">Hydrolase</keyword>
<dbReference type="EMBL" id="JAFCMP010000545">
    <property type="protein sequence ID" value="KAG5175823.1"/>
    <property type="molecule type" value="Genomic_DNA"/>
</dbReference>
<evidence type="ECO:0000256" key="2">
    <source>
        <dbReference type="ARBA" id="ARBA00022801"/>
    </source>
</evidence>
<evidence type="ECO:0000313" key="6">
    <source>
        <dbReference type="EMBL" id="KAG5175823.1"/>
    </source>
</evidence>
<dbReference type="SUPFAM" id="SSF52540">
    <property type="entry name" value="P-loop containing nucleoside triphosphate hydrolases"/>
    <property type="match status" value="1"/>
</dbReference>
<feature type="domain" description="DNA2/NAM7 helicase-like C-terminal" evidence="5">
    <location>
        <begin position="2"/>
        <end position="56"/>
    </location>
</feature>
<name>A0A836C8K0_9STRA</name>
<keyword evidence="3" id="KW-0347">Helicase</keyword>
<reference evidence="6" key="1">
    <citation type="submission" date="2021-02" db="EMBL/GenBank/DDBJ databases">
        <title>First Annotated Genome of the Yellow-green Alga Tribonema minus.</title>
        <authorList>
            <person name="Mahan K.M."/>
        </authorList>
    </citation>
    <scope>NUCLEOTIDE SEQUENCE</scope>
    <source>
        <strain evidence="6">UTEX B ZZ1240</strain>
    </source>
</reference>
<feature type="non-terminal residue" evidence="6">
    <location>
        <position position="73"/>
    </location>
</feature>
<evidence type="ECO:0000259" key="5">
    <source>
        <dbReference type="Pfam" id="PF13087"/>
    </source>
</evidence>
<gene>
    <name evidence="6" type="ORF">JKP88DRAFT_131642</name>
</gene>
<feature type="non-terminal residue" evidence="6">
    <location>
        <position position="1"/>
    </location>
</feature>
<dbReference type="Pfam" id="PF13087">
    <property type="entry name" value="AAA_12"/>
    <property type="match status" value="1"/>
</dbReference>
<dbReference type="GO" id="GO:0005524">
    <property type="term" value="F:ATP binding"/>
    <property type="evidence" value="ECO:0007669"/>
    <property type="project" value="UniProtKB-KW"/>
</dbReference>
<dbReference type="InterPro" id="IPR041679">
    <property type="entry name" value="DNA2/NAM7-like_C"/>
</dbReference>
<sequence length="73" mass="7930">GVRVATIDNYQGEEADVVIVSLVRSRASGTMGFLSDANRLNVALSRARRALIVIGDLDFLTQRAKGDAAREPW</sequence>
<dbReference type="Proteomes" id="UP000664859">
    <property type="component" value="Unassembled WGS sequence"/>
</dbReference>
<dbReference type="InterPro" id="IPR047187">
    <property type="entry name" value="SF1_C_Upf1"/>
</dbReference>
<keyword evidence="4" id="KW-0067">ATP-binding</keyword>
<dbReference type="InterPro" id="IPR027417">
    <property type="entry name" value="P-loop_NTPase"/>
</dbReference>
<dbReference type="OrthoDB" id="6513042at2759"/>
<dbReference type="AlphaFoldDB" id="A0A836C8K0"/>
<protein>
    <submittedName>
        <fullName evidence="6">AAA domain-containing protein</fullName>
    </submittedName>
</protein>
<evidence type="ECO:0000256" key="1">
    <source>
        <dbReference type="ARBA" id="ARBA00022741"/>
    </source>
</evidence>
<evidence type="ECO:0000256" key="3">
    <source>
        <dbReference type="ARBA" id="ARBA00022806"/>
    </source>
</evidence>
<evidence type="ECO:0000313" key="7">
    <source>
        <dbReference type="Proteomes" id="UP000664859"/>
    </source>
</evidence>
<dbReference type="GO" id="GO:0043139">
    <property type="term" value="F:5'-3' DNA helicase activity"/>
    <property type="evidence" value="ECO:0007669"/>
    <property type="project" value="TreeGrafter"/>
</dbReference>
<dbReference type="Gene3D" id="3.40.50.300">
    <property type="entry name" value="P-loop containing nucleotide triphosphate hydrolases"/>
    <property type="match status" value="1"/>
</dbReference>
<evidence type="ECO:0000256" key="4">
    <source>
        <dbReference type="ARBA" id="ARBA00022840"/>
    </source>
</evidence>